<evidence type="ECO:0000313" key="2">
    <source>
        <dbReference type="Proteomes" id="UP000005551"/>
    </source>
</evidence>
<evidence type="ECO:0000313" key="1">
    <source>
        <dbReference type="EMBL" id="EIM74852.1"/>
    </source>
</evidence>
<dbReference type="RefSeq" id="WP_009056202.1">
    <property type="nucleotide sequence ID" value="NZ_AJYA01000037.1"/>
</dbReference>
<protein>
    <recommendedName>
        <fullName evidence="3">Outer membrane protein beta-barrel domain-containing protein</fullName>
    </recommendedName>
</protein>
<dbReference type="PATRIC" id="fig|1189621.3.peg.3067"/>
<name>I5BZ50_9BACT</name>
<evidence type="ECO:0008006" key="3">
    <source>
        <dbReference type="Google" id="ProtNLM"/>
    </source>
</evidence>
<reference evidence="1 2" key="1">
    <citation type="submission" date="2012-05" db="EMBL/GenBank/DDBJ databases">
        <title>Genome sequence of Nitritalea halalkaliphila LW7.</title>
        <authorList>
            <person name="Jangir P.K."/>
            <person name="Singh A."/>
            <person name="Shivaji S."/>
            <person name="Sharma R."/>
        </authorList>
    </citation>
    <scope>NUCLEOTIDE SEQUENCE [LARGE SCALE GENOMIC DNA]</scope>
    <source>
        <strain evidence="1 2">LW7</strain>
    </source>
</reference>
<dbReference type="AlphaFoldDB" id="I5BZ50"/>
<organism evidence="1 2">
    <name type="scientific">Nitritalea halalkaliphila LW7</name>
    <dbReference type="NCBI Taxonomy" id="1189621"/>
    <lineage>
        <taxon>Bacteria</taxon>
        <taxon>Pseudomonadati</taxon>
        <taxon>Bacteroidota</taxon>
        <taxon>Cytophagia</taxon>
        <taxon>Cytophagales</taxon>
        <taxon>Cyclobacteriaceae</taxon>
        <taxon>Nitritalea</taxon>
    </lineage>
</organism>
<accession>I5BZ50</accession>
<dbReference type="EMBL" id="AJYA01000037">
    <property type="protein sequence ID" value="EIM74852.1"/>
    <property type="molecule type" value="Genomic_DNA"/>
</dbReference>
<comment type="caution">
    <text evidence="1">The sequence shown here is derived from an EMBL/GenBank/DDBJ whole genome shotgun (WGS) entry which is preliminary data.</text>
</comment>
<sequence>MPFVTRFMLKKVILSGSSSLLPRRVFGFTSLLLVGLFIGGLRPLLAQDFLVQVESRVGFATGELQREAPGLVMPELSVGFLYQLPELPLELGVRIGYSLYGSKLEERNDLFLNQLEDLRLRRLNYTWNYMGVFRFFPQVYGKVFPFVEVQAGFIRIASSYAIRETAFDEPFERQRDFGTWTQAFQGGGGLMIPFKDPSIGNIEVKLLYQNTARTDFLRRGDVLFLPDPDGERNGIFDFNTRRSALQLFVPTVALSFYL</sequence>
<keyword evidence="2" id="KW-1185">Reference proteome</keyword>
<proteinExistence type="predicted"/>
<dbReference type="Proteomes" id="UP000005551">
    <property type="component" value="Unassembled WGS sequence"/>
</dbReference>
<gene>
    <name evidence="1" type="ORF">A3SI_14739</name>
</gene>